<dbReference type="AlphaFoldDB" id="A0AAX6E0X8"/>
<comment type="caution">
    <text evidence="1">The sequence shown here is derived from an EMBL/GenBank/DDBJ whole genome shotgun (WGS) entry which is preliminary data.</text>
</comment>
<protein>
    <submittedName>
        <fullName evidence="1">Uncharacterized protein</fullName>
    </submittedName>
</protein>
<name>A0AAX6E0X8_IRIPA</name>
<accession>A0AAX6E0X8</accession>
<dbReference type="EMBL" id="JANAVB010040817">
    <property type="protein sequence ID" value="KAJ6797722.1"/>
    <property type="molecule type" value="Genomic_DNA"/>
</dbReference>
<organism evidence="1 2">
    <name type="scientific">Iris pallida</name>
    <name type="common">Sweet iris</name>
    <dbReference type="NCBI Taxonomy" id="29817"/>
    <lineage>
        <taxon>Eukaryota</taxon>
        <taxon>Viridiplantae</taxon>
        <taxon>Streptophyta</taxon>
        <taxon>Embryophyta</taxon>
        <taxon>Tracheophyta</taxon>
        <taxon>Spermatophyta</taxon>
        <taxon>Magnoliopsida</taxon>
        <taxon>Liliopsida</taxon>
        <taxon>Asparagales</taxon>
        <taxon>Iridaceae</taxon>
        <taxon>Iridoideae</taxon>
        <taxon>Irideae</taxon>
        <taxon>Iris</taxon>
    </lineage>
</organism>
<evidence type="ECO:0000313" key="1">
    <source>
        <dbReference type="EMBL" id="KAJ6797722.1"/>
    </source>
</evidence>
<reference evidence="1" key="1">
    <citation type="journal article" date="2023" name="GigaByte">
        <title>Genome assembly of the bearded iris, Iris pallida Lam.</title>
        <authorList>
            <person name="Bruccoleri R.E."/>
            <person name="Oakeley E.J."/>
            <person name="Faust A.M.E."/>
            <person name="Altorfer M."/>
            <person name="Dessus-Babus S."/>
            <person name="Burckhardt D."/>
            <person name="Oertli M."/>
            <person name="Naumann U."/>
            <person name="Petersen F."/>
            <person name="Wong J."/>
        </authorList>
    </citation>
    <scope>NUCLEOTIDE SEQUENCE</scope>
    <source>
        <strain evidence="1">GSM-AAB239-AS_SAM_17_03QT</strain>
    </source>
</reference>
<evidence type="ECO:0000313" key="2">
    <source>
        <dbReference type="Proteomes" id="UP001140949"/>
    </source>
</evidence>
<dbReference type="Proteomes" id="UP001140949">
    <property type="component" value="Unassembled WGS sequence"/>
</dbReference>
<reference evidence="1" key="2">
    <citation type="submission" date="2023-04" db="EMBL/GenBank/DDBJ databases">
        <authorList>
            <person name="Bruccoleri R.E."/>
            <person name="Oakeley E.J."/>
            <person name="Faust A.-M."/>
            <person name="Dessus-Babus S."/>
            <person name="Altorfer M."/>
            <person name="Burckhardt D."/>
            <person name="Oertli M."/>
            <person name="Naumann U."/>
            <person name="Petersen F."/>
            <person name="Wong J."/>
        </authorList>
    </citation>
    <scope>NUCLEOTIDE SEQUENCE</scope>
    <source>
        <strain evidence="1">GSM-AAB239-AS_SAM_17_03QT</strain>
        <tissue evidence="1">Leaf</tissue>
    </source>
</reference>
<sequence>MLMPKANGSYKAVEGDARVSEAFILACSFYGSSTLDMELLATIALQGSAVEPGTT</sequence>
<proteinExistence type="predicted"/>
<gene>
    <name evidence="1" type="ORF">M6B38_216180</name>
</gene>
<keyword evidence="2" id="KW-1185">Reference proteome</keyword>